<dbReference type="STRING" id="1754190.A0A1Y2F860"/>
<dbReference type="OrthoDB" id="10260307at2759"/>
<feature type="compositionally biased region" description="Low complexity" evidence="2">
    <location>
        <begin position="17"/>
        <end position="27"/>
    </location>
</feature>
<evidence type="ECO:0000259" key="3">
    <source>
        <dbReference type="PROSITE" id="PS50222"/>
    </source>
</evidence>
<dbReference type="FunFam" id="1.10.238.10:FF:000178">
    <property type="entry name" value="Calmodulin-2 A"/>
    <property type="match status" value="1"/>
</dbReference>
<dbReference type="PROSITE" id="PS50222">
    <property type="entry name" value="EF_HAND_2"/>
    <property type="match status" value="1"/>
</dbReference>
<dbReference type="SMART" id="SM00054">
    <property type="entry name" value="EFh"/>
    <property type="match status" value="2"/>
</dbReference>
<keyword evidence="5" id="KW-1185">Reference proteome</keyword>
<sequence length="223" mass="25400">MAAKSKKKAASDDASSKKSSTPNAKASKGGKKGKGRKKSASKKSETSEADVVKVQEISYYEELINTGDPETIKKANKIKEAFSLFDPSQNETCDEKEVGTIMRSLGIFPNESQLHTLINEMSDEKQPGFVSFNKFLKAIFKIYQTQYLPADDNKLWRVFKVLDPEEKGYLTKDELINFLTSEGEPFNEEELESIKTSYLNNDEERFIYSDYIKDLSKLRKRIF</sequence>
<proteinExistence type="predicted"/>
<protein>
    <submittedName>
        <fullName evidence="4">EF-hand</fullName>
    </submittedName>
</protein>
<dbReference type="GO" id="GO:0005509">
    <property type="term" value="F:calcium ion binding"/>
    <property type="evidence" value="ECO:0007669"/>
    <property type="project" value="InterPro"/>
</dbReference>
<dbReference type="Proteomes" id="UP000193920">
    <property type="component" value="Unassembled WGS sequence"/>
</dbReference>
<comment type="caution">
    <text evidence="4">The sequence shown here is derived from an EMBL/GenBank/DDBJ whole genome shotgun (WGS) entry which is preliminary data.</text>
</comment>
<feature type="domain" description="EF-hand" evidence="3">
    <location>
        <begin position="150"/>
        <end position="185"/>
    </location>
</feature>
<gene>
    <name evidence="4" type="ORF">LY90DRAFT_664716</name>
</gene>
<feature type="compositionally biased region" description="Basic residues" evidence="2">
    <location>
        <begin position="28"/>
        <end position="41"/>
    </location>
</feature>
<evidence type="ECO:0000256" key="1">
    <source>
        <dbReference type="ARBA" id="ARBA00022737"/>
    </source>
</evidence>
<evidence type="ECO:0000256" key="2">
    <source>
        <dbReference type="SAM" id="MobiDB-lite"/>
    </source>
</evidence>
<evidence type="ECO:0000313" key="5">
    <source>
        <dbReference type="Proteomes" id="UP000193920"/>
    </source>
</evidence>
<dbReference type="Pfam" id="PF13405">
    <property type="entry name" value="EF-hand_6"/>
    <property type="match status" value="1"/>
</dbReference>
<evidence type="ECO:0000313" key="4">
    <source>
        <dbReference type="EMBL" id="ORY79654.1"/>
    </source>
</evidence>
<dbReference type="PANTHER" id="PTHR46763">
    <property type="entry name" value="DYNEIN REGULATORY COMPLEX PROTEIN 8"/>
    <property type="match status" value="1"/>
</dbReference>
<dbReference type="SUPFAM" id="SSF47473">
    <property type="entry name" value="EF-hand"/>
    <property type="match status" value="1"/>
</dbReference>
<dbReference type="PANTHER" id="PTHR46763:SF1">
    <property type="entry name" value="DYNEIN REGULATORY COMPLEX PROTEIN 8"/>
    <property type="match status" value="1"/>
</dbReference>
<dbReference type="GO" id="GO:0043226">
    <property type="term" value="C:organelle"/>
    <property type="evidence" value="ECO:0007669"/>
    <property type="project" value="UniProtKB-ARBA"/>
</dbReference>
<dbReference type="Gene3D" id="1.10.238.10">
    <property type="entry name" value="EF-hand"/>
    <property type="match status" value="2"/>
</dbReference>
<reference evidence="4 5" key="1">
    <citation type="submission" date="2016-08" db="EMBL/GenBank/DDBJ databases">
        <title>A Parts List for Fungal Cellulosomes Revealed by Comparative Genomics.</title>
        <authorList>
            <consortium name="DOE Joint Genome Institute"/>
            <person name="Haitjema C.H."/>
            <person name="Gilmore S.P."/>
            <person name="Henske J.K."/>
            <person name="Solomon K.V."/>
            <person name="De Groot R."/>
            <person name="Kuo A."/>
            <person name="Mondo S.J."/>
            <person name="Salamov A.A."/>
            <person name="Labutti K."/>
            <person name="Zhao Z."/>
            <person name="Chiniquy J."/>
            <person name="Barry K."/>
            <person name="Brewer H.M."/>
            <person name="Purvine S.O."/>
            <person name="Wright A.T."/>
            <person name="Boxma B."/>
            <person name="Van Alen T."/>
            <person name="Hackstein J.H."/>
            <person name="Baker S.E."/>
            <person name="Grigoriev I.V."/>
            <person name="O'Malley M.A."/>
        </authorList>
    </citation>
    <scope>NUCLEOTIDE SEQUENCE [LARGE SCALE GENOMIC DNA]</scope>
    <source>
        <strain evidence="4 5">G1</strain>
    </source>
</reference>
<keyword evidence="1" id="KW-0677">Repeat</keyword>
<accession>A0A1Y2F860</accession>
<dbReference type="InterPro" id="IPR011992">
    <property type="entry name" value="EF-hand-dom_pair"/>
</dbReference>
<feature type="region of interest" description="Disordered" evidence="2">
    <location>
        <begin position="1"/>
        <end position="50"/>
    </location>
</feature>
<dbReference type="InterPro" id="IPR002048">
    <property type="entry name" value="EF_hand_dom"/>
</dbReference>
<organism evidence="4 5">
    <name type="scientific">Neocallimastix californiae</name>
    <dbReference type="NCBI Taxonomy" id="1754190"/>
    <lineage>
        <taxon>Eukaryota</taxon>
        <taxon>Fungi</taxon>
        <taxon>Fungi incertae sedis</taxon>
        <taxon>Chytridiomycota</taxon>
        <taxon>Chytridiomycota incertae sedis</taxon>
        <taxon>Neocallimastigomycetes</taxon>
        <taxon>Neocallimastigales</taxon>
        <taxon>Neocallimastigaceae</taxon>
        <taxon>Neocallimastix</taxon>
    </lineage>
</organism>
<dbReference type="EMBL" id="MCOG01000014">
    <property type="protein sequence ID" value="ORY79654.1"/>
    <property type="molecule type" value="Genomic_DNA"/>
</dbReference>
<dbReference type="AlphaFoldDB" id="A0A1Y2F860"/>
<name>A0A1Y2F860_9FUNG</name>